<evidence type="ECO:0000313" key="1">
    <source>
        <dbReference type="EMBL" id="OXG07059.1"/>
    </source>
</evidence>
<proteinExistence type="predicted"/>
<dbReference type="RefSeq" id="WP_089479284.1">
    <property type="nucleotide sequence ID" value="NZ_MUGS01000014.1"/>
</dbReference>
<organism evidence="1 2">
    <name type="scientific">Flavobacterium araucananum</name>
    <dbReference type="NCBI Taxonomy" id="946678"/>
    <lineage>
        <taxon>Bacteria</taxon>
        <taxon>Pseudomonadati</taxon>
        <taxon>Bacteroidota</taxon>
        <taxon>Flavobacteriia</taxon>
        <taxon>Flavobacteriales</taxon>
        <taxon>Flavobacteriaceae</taxon>
        <taxon>Flavobacterium</taxon>
    </lineage>
</organism>
<dbReference type="Proteomes" id="UP000214684">
    <property type="component" value="Unassembled WGS sequence"/>
</dbReference>
<accession>A0A227PAX8</accession>
<dbReference type="AlphaFoldDB" id="A0A227PAX8"/>
<keyword evidence="2" id="KW-1185">Reference proteome</keyword>
<sequence>MKKSITLFILMLLVFQNTGSIWIIGDFYINRDYIAKNVCINRFDSIPVCNGKCYLDTKLKANDKQEQKLPTITYKEVQLFFESPLEFLFTRIHFVIKKKYPLLQACGQKSNYVFSIYHPPRCG</sequence>
<evidence type="ECO:0000313" key="2">
    <source>
        <dbReference type="Proteomes" id="UP000214684"/>
    </source>
</evidence>
<comment type="caution">
    <text evidence="1">The sequence shown here is derived from an EMBL/GenBank/DDBJ whole genome shotgun (WGS) entry which is preliminary data.</text>
</comment>
<gene>
    <name evidence="1" type="ORF">B0A64_09585</name>
</gene>
<protein>
    <submittedName>
        <fullName evidence="1">Uncharacterized protein</fullName>
    </submittedName>
</protein>
<reference evidence="1 2" key="1">
    <citation type="submission" date="2016-11" db="EMBL/GenBank/DDBJ databases">
        <title>Whole genomes of Flavobacteriaceae.</title>
        <authorList>
            <person name="Stine C."/>
            <person name="Li C."/>
            <person name="Tadesse D."/>
        </authorList>
    </citation>
    <scope>NUCLEOTIDE SEQUENCE [LARGE SCALE GENOMIC DNA]</scope>
    <source>
        <strain evidence="1 2">DSM 24704</strain>
    </source>
</reference>
<name>A0A227PAX8_9FLAO</name>
<dbReference type="OrthoDB" id="980645at2"/>
<dbReference type="EMBL" id="MUGS01000014">
    <property type="protein sequence ID" value="OXG07059.1"/>
    <property type="molecule type" value="Genomic_DNA"/>
</dbReference>